<keyword evidence="1" id="KW-0472">Membrane</keyword>
<gene>
    <name evidence="2" type="ordered locus">PTH_1168</name>
</gene>
<dbReference type="HOGENOM" id="CLU_194471_2_0_9"/>
<proteinExistence type="predicted"/>
<reference evidence="3" key="1">
    <citation type="journal article" date="2008" name="Genome Res.">
        <title>The genome of Pelotomaculum thermopropionicum reveals niche-associated evolution in anaerobic microbiota.</title>
        <authorList>
            <person name="Kosaka T."/>
            <person name="Kato S."/>
            <person name="Shimoyama T."/>
            <person name="Ishii S."/>
            <person name="Abe T."/>
            <person name="Watanabe K."/>
        </authorList>
    </citation>
    <scope>NUCLEOTIDE SEQUENCE [LARGE SCALE GENOMIC DNA]</scope>
    <source>
        <strain evidence="3">DSM 13744 / JCM 10971 / SI</strain>
    </source>
</reference>
<feature type="transmembrane region" description="Helical" evidence="1">
    <location>
        <begin position="51"/>
        <end position="71"/>
    </location>
</feature>
<dbReference type="Proteomes" id="UP000006556">
    <property type="component" value="Chromosome"/>
</dbReference>
<accession>A5D345</accession>
<dbReference type="Pfam" id="PF06686">
    <property type="entry name" value="SpoIIIAC"/>
    <property type="match status" value="1"/>
</dbReference>
<dbReference type="eggNOG" id="ENOG5032ZY3">
    <property type="taxonomic scope" value="Bacteria"/>
</dbReference>
<dbReference type="STRING" id="370438.PTH_1168"/>
<evidence type="ECO:0000256" key="1">
    <source>
        <dbReference type="SAM" id="Phobius"/>
    </source>
</evidence>
<dbReference type="InterPro" id="IPR009570">
    <property type="entry name" value="Spore_III_AC"/>
</dbReference>
<keyword evidence="3" id="KW-1185">Reference proteome</keyword>
<feature type="transmembrane region" description="Helical" evidence="1">
    <location>
        <begin position="21"/>
        <end position="39"/>
    </location>
</feature>
<organism evidence="2 3">
    <name type="scientific">Pelotomaculum thermopropionicum (strain DSM 13744 / JCM 10971 / SI)</name>
    <dbReference type="NCBI Taxonomy" id="370438"/>
    <lineage>
        <taxon>Bacteria</taxon>
        <taxon>Bacillati</taxon>
        <taxon>Bacillota</taxon>
        <taxon>Clostridia</taxon>
        <taxon>Eubacteriales</taxon>
        <taxon>Desulfotomaculaceae</taxon>
        <taxon>Pelotomaculum</taxon>
    </lineage>
</organism>
<evidence type="ECO:0000313" key="3">
    <source>
        <dbReference type="Proteomes" id="UP000006556"/>
    </source>
</evidence>
<evidence type="ECO:0000313" key="2">
    <source>
        <dbReference type="EMBL" id="BAF59349.1"/>
    </source>
</evidence>
<dbReference type="KEGG" id="pth:PTH_1168"/>
<sequence length="81" mass="8937">MRQSWCSIKEEGVSMEGSIDLIFKIAGVGILVAVLHTILKHAGKEEQGHIVTLAGIAIVFIWVIQLLGSLFDQVKSVFRLF</sequence>
<protein>
    <submittedName>
        <fullName evidence="2">Hypothetical membrane protein</fullName>
    </submittedName>
</protein>
<name>A5D345_PELTS</name>
<keyword evidence="1" id="KW-0812">Transmembrane</keyword>
<dbReference type="InterPro" id="IPR025664">
    <property type="entry name" value="Spore_III_AC/AD"/>
</dbReference>
<dbReference type="NCBIfam" id="TIGR02848">
    <property type="entry name" value="spore_III_AC"/>
    <property type="match status" value="1"/>
</dbReference>
<dbReference type="EMBL" id="AP009389">
    <property type="protein sequence ID" value="BAF59349.1"/>
    <property type="molecule type" value="Genomic_DNA"/>
</dbReference>
<keyword evidence="1" id="KW-1133">Transmembrane helix</keyword>
<dbReference type="AlphaFoldDB" id="A5D345"/>